<organism evidence="1">
    <name type="scientific">Pyrodinium bahamense</name>
    <dbReference type="NCBI Taxonomy" id="73915"/>
    <lineage>
        <taxon>Eukaryota</taxon>
        <taxon>Sar</taxon>
        <taxon>Alveolata</taxon>
        <taxon>Dinophyceae</taxon>
        <taxon>Gonyaulacales</taxon>
        <taxon>Pyrocystaceae</taxon>
        <taxon>Pyrodinium</taxon>
    </lineage>
</organism>
<protein>
    <submittedName>
        <fullName evidence="1">Uncharacterized protein</fullName>
    </submittedName>
</protein>
<name>A0A7S0AID6_9DINO</name>
<evidence type="ECO:0000313" key="1">
    <source>
        <dbReference type="EMBL" id="CAD8364358.1"/>
    </source>
</evidence>
<dbReference type="EMBL" id="HBEG01027724">
    <property type="protein sequence ID" value="CAD8364358.1"/>
    <property type="molecule type" value="Transcribed_RNA"/>
</dbReference>
<sequence length="263" mass="29705">MGNCCAKTDEAADMKTLDEKETVKFDKFAREWRCKYSNDNGRQSLTEAQAVLTKFLGEINNVPEVRGVQRIVCTAEREFKVIISLHHSAYQTWEAKKFQPEEAFIAALKAIKGVDQVETQKMTLMPVFSCAAKKVALQDLDDKKTVQFDTFAREWRCKWSHDNGRQALTDAQALLTKFVGELKKVPDVKSVQRIVCTIDSDFKVIVAVSRTAYSDWEAKQFEPEKAFIAELKAIPGISKVETQKYTIMPVALPDGAVIEATKQ</sequence>
<dbReference type="AlphaFoldDB" id="A0A7S0AID6"/>
<proteinExistence type="predicted"/>
<reference evidence="1" key="1">
    <citation type="submission" date="2021-01" db="EMBL/GenBank/DDBJ databases">
        <authorList>
            <person name="Corre E."/>
            <person name="Pelletier E."/>
            <person name="Niang G."/>
            <person name="Scheremetjew M."/>
            <person name="Finn R."/>
            <person name="Kale V."/>
            <person name="Holt S."/>
            <person name="Cochrane G."/>
            <person name="Meng A."/>
            <person name="Brown T."/>
            <person name="Cohen L."/>
        </authorList>
    </citation>
    <scope>NUCLEOTIDE SEQUENCE</scope>
    <source>
        <strain evidence="1">Pbaha01</strain>
    </source>
</reference>
<gene>
    <name evidence="1" type="ORF">PBAH0796_LOCUS16828</name>
</gene>
<accession>A0A7S0AID6</accession>